<feature type="transmembrane region" description="Helical" evidence="10">
    <location>
        <begin position="111"/>
        <end position="131"/>
    </location>
</feature>
<evidence type="ECO:0000256" key="4">
    <source>
        <dbReference type="ARBA" id="ARBA00022597"/>
    </source>
</evidence>
<dbReference type="PROSITE" id="PS50850">
    <property type="entry name" value="MFS"/>
    <property type="match status" value="1"/>
</dbReference>
<dbReference type="FunFam" id="1.20.1250.20:FF:000218">
    <property type="entry name" value="facilitated trehalose transporter Tret1"/>
    <property type="match status" value="1"/>
</dbReference>
<dbReference type="InterPro" id="IPR020846">
    <property type="entry name" value="MFS_dom"/>
</dbReference>
<feature type="transmembrane region" description="Helical" evidence="10">
    <location>
        <begin position="12"/>
        <end position="34"/>
    </location>
</feature>
<dbReference type="InterPro" id="IPR036259">
    <property type="entry name" value="MFS_trans_sf"/>
</dbReference>
<keyword evidence="4" id="KW-0762">Sugar transport</keyword>
<dbReference type="EMBL" id="JBDJPC010000001">
    <property type="protein sequence ID" value="KAL1517431.1"/>
    <property type="molecule type" value="Genomic_DNA"/>
</dbReference>
<reference evidence="12 13" key="1">
    <citation type="submission" date="2024-05" db="EMBL/GenBank/DDBJ databases">
        <title>Genetic variation in Jamaican populations of the coffee berry borer (Hypothenemus hampei).</title>
        <authorList>
            <person name="Errbii M."/>
            <person name="Myrie A."/>
        </authorList>
    </citation>
    <scope>NUCLEOTIDE SEQUENCE [LARGE SCALE GENOMIC DNA]</scope>
    <source>
        <strain evidence="12">JA-Hopewell-2020-01-JO</strain>
        <tissue evidence="12">Whole body</tissue>
    </source>
</reference>
<dbReference type="PANTHER" id="PTHR48021:SF46">
    <property type="entry name" value="MAJOR FACILITATOR SUPERFAMILY (MFS) PROFILE DOMAIN-CONTAINING PROTEIN"/>
    <property type="match status" value="1"/>
</dbReference>
<evidence type="ECO:0000256" key="8">
    <source>
        <dbReference type="ARBA" id="ARBA00023180"/>
    </source>
</evidence>
<feature type="transmembrane region" description="Helical" evidence="10">
    <location>
        <begin position="352"/>
        <end position="376"/>
    </location>
</feature>
<dbReference type="PANTHER" id="PTHR48021">
    <property type="match status" value="1"/>
</dbReference>
<feature type="domain" description="Major facilitator superfamily (MFS) profile" evidence="11">
    <location>
        <begin position="13"/>
        <end position="443"/>
    </location>
</feature>
<feature type="transmembrane region" description="Helical" evidence="10">
    <location>
        <begin position="318"/>
        <end position="340"/>
    </location>
</feature>
<sequence>MGSVIVLLKECWLQILATILGTLMAISNGMAYGWSAPIVPYFLSNSTHIPVTHHQGELLETFFLYGAAAGLPTSIFVVNRYGRKCSMILSSFIACICWLMILFTYNITVIYVARFLLGVAGNMVFIGAPMYIAEIAEPQIRGFLSASIYTMLLLGFVIVYSAGALLPFNVVPCIGIFLTASQVLLFPFMPESPYFYVYVNRMEDAQKSLTRLRTSTRNIELELEEIKKAIERQRSEKGRPQDMILIRSNRYALLVMFILNTSEHCIGISVILMNIHSILQEAGSIYMSSAMAAILFSIIMLATVILASTIIDKFGRKVLLITSGLLTGIALVIITIYFHLKNSGYDVRGISWIPIVCVMSYAFTFKLGLGLVPIVVTAEIFSSKVKALGMTIADLFYVIPAIVSIKIYTALVDNYGIHVPFYLFSASSFVAVTLIYFLVPETKGKTLEEIQLMLKGQKPDAKADKQVMQALVS</sequence>
<evidence type="ECO:0000313" key="13">
    <source>
        <dbReference type="Proteomes" id="UP001566132"/>
    </source>
</evidence>
<accession>A0ABD1FDT3</accession>
<dbReference type="Gene3D" id="1.20.1250.20">
    <property type="entry name" value="MFS general substrate transporter like domains"/>
    <property type="match status" value="1"/>
</dbReference>
<feature type="transmembrane region" description="Helical" evidence="10">
    <location>
        <begin position="62"/>
        <end position="78"/>
    </location>
</feature>
<proteinExistence type="predicted"/>
<evidence type="ECO:0000256" key="9">
    <source>
        <dbReference type="SAM" id="Coils"/>
    </source>
</evidence>
<dbReference type="GO" id="GO:0005886">
    <property type="term" value="C:plasma membrane"/>
    <property type="evidence" value="ECO:0007669"/>
    <property type="project" value="UniProtKB-SubCell"/>
</dbReference>
<keyword evidence="6 10" id="KW-1133">Transmembrane helix</keyword>
<keyword evidence="7 10" id="KW-0472">Membrane</keyword>
<keyword evidence="2" id="KW-0813">Transport</keyword>
<feature type="transmembrane region" description="Helical" evidence="10">
    <location>
        <begin position="421"/>
        <end position="439"/>
    </location>
</feature>
<dbReference type="InterPro" id="IPR050549">
    <property type="entry name" value="MFS_Trehalose_Transporter"/>
</dbReference>
<evidence type="ECO:0000256" key="7">
    <source>
        <dbReference type="ARBA" id="ARBA00023136"/>
    </source>
</evidence>
<comment type="caution">
    <text evidence="12">The sequence shown here is derived from an EMBL/GenBank/DDBJ whole genome shotgun (WGS) entry which is preliminary data.</text>
</comment>
<dbReference type="InterPro" id="IPR005829">
    <property type="entry name" value="Sugar_transporter_CS"/>
</dbReference>
<dbReference type="Pfam" id="PF00083">
    <property type="entry name" value="Sugar_tr"/>
    <property type="match status" value="1"/>
</dbReference>
<dbReference type="InterPro" id="IPR005828">
    <property type="entry name" value="MFS_sugar_transport-like"/>
</dbReference>
<feature type="transmembrane region" description="Helical" evidence="10">
    <location>
        <begin position="168"/>
        <end position="188"/>
    </location>
</feature>
<evidence type="ECO:0000313" key="12">
    <source>
        <dbReference type="EMBL" id="KAL1517431.1"/>
    </source>
</evidence>
<feature type="transmembrane region" description="Helical" evidence="10">
    <location>
        <begin position="143"/>
        <end position="162"/>
    </location>
</feature>
<dbReference type="InterPro" id="IPR003663">
    <property type="entry name" value="Sugar/inositol_transpt"/>
</dbReference>
<keyword evidence="9" id="KW-0175">Coiled coil</keyword>
<keyword evidence="5 10" id="KW-0812">Transmembrane</keyword>
<feature type="transmembrane region" description="Helical" evidence="10">
    <location>
        <begin position="251"/>
        <end position="273"/>
    </location>
</feature>
<gene>
    <name evidence="12" type="ORF">ABEB36_001196</name>
</gene>
<feature type="transmembrane region" description="Helical" evidence="10">
    <location>
        <begin position="285"/>
        <end position="306"/>
    </location>
</feature>
<keyword evidence="3" id="KW-1003">Cell membrane</keyword>
<feature type="coiled-coil region" evidence="9">
    <location>
        <begin position="209"/>
        <end position="236"/>
    </location>
</feature>
<dbReference type="PROSITE" id="PS00216">
    <property type="entry name" value="SUGAR_TRANSPORT_1"/>
    <property type="match status" value="1"/>
</dbReference>
<evidence type="ECO:0000256" key="6">
    <source>
        <dbReference type="ARBA" id="ARBA00022989"/>
    </source>
</evidence>
<feature type="transmembrane region" description="Helical" evidence="10">
    <location>
        <begin position="388"/>
        <end position="409"/>
    </location>
</feature>
<dbReference type="Proteomes" id="UP001566132">
    <property type="component" value="Unassembled WGS sequence"/>
</dbReference>
<name>A0ABD1FDT3_HYPHA</name>
<evidence type="ECO:0000256" key="2">
    <source>
        <dbReference type="ARBA" id="ARBA00022448"/>
    </source>
</evidence>
<organism evidence="12 13">
    <name type="scientific">Hypothenemus hampei</name>
    <name type="common">Coffee berry borer</name>
    <dbReference type="NCBI Taxonomy" id="57062"/>
    <lineage>
        <taxon>Eukaryota</taxon>
        <taxon>Metazoa</taxon>
        <taxon>Ecdysozoa</taxon>
        <taxon>Arthropoda</taxon>
        <taxon>Hexapoda</taxon>
        <taxon>Insecta</taxon>
        <taxon>Pterygota</taxon>
        <taxon>Neoptera</taxon>
        <taxon>Endopterygota</taxon>
        <taxon>Coleoptera</taxon>
        <taxon>Polyphaga</taxon>
        <taxon>Cucujiformia</taxon>
        <taxon>Curculionidae</taxon>
        <taxon>Scolytinae</taxon>
        <taxon>Hypothenemus</taxon>
    </lineage>
</organism>
<dbReference type="SUPFAM" id="SSF103473">
    <property type="entry name" value="MFS general substrate transporter"/>
    <property type="match status" value="1"/>
</dbReference>
<evidence type="ECO:0000256" key="1">
    <source>
        <dbReference type="ARBA" id="ARBA00004651"/>
    </source>
</evidence>
<evidence type="ECO:0000256" key="10">
    <source>
        <dbReference type="SAM" id="Phobius"/>
    </source>
</evidence>
<protein>
    <recommendedName>
        <fullName evidence="11">Major facilitator superfamily (MFS) profile domain-containing protein</fullName>
    </recommendedName>
</protein>
<dbReference type="PRINTS" id="PR00171">
    <property type="entry name" value="SUGRTRNSPORT"/>
</dbReference>
<evidence type="ECO:0000259" key="11">
    <source>
        <dbReference type="PROSITE" id="PS50850"/>
    </source>
</evidence>
<keyword evidence="13" id="KW-1185">Reference proteome</keyword>
<comment type="subcellular location">
    <subcellularLocation>
        <location evidence="1">Cell membrane</location>
        <topology evidence="1">Multi-pass membrane protein</topology>
    </subcellularLocation>
</comment>
<dbReference type="AlphaFoldDB" id="A0ABD1FDT3"/>
<keyword evidence="8" id="KW-0325">Glycoprotein</keyword>
<feature type="transmembrane region" description="Helical" evidence="10">
    <location>
        <begin position="85"/>
        <end position="105"/>
    </location>
</feature>
<evidence type="ECO:0000256" key="5">
    <source>
        <dbReference type="ARBA" id="ARBA00022692"/>
    </source>
</evidence>
<evidence type="ECO:0000256" key="3">
    <source>
        <dbReference type="ARBA" id="ARBA00022475"/>
    </source>
</evidence>